<feature type="compositionally biased region" description="Basic and acidic residues" evidence="1">
    <location>
        <begin position="48"/>
        <end position="57"/>
    </location>
</feature>
<name>A0ABR2MR89_9ASPA</name>
<organism evidence="2 3">
    <name type="scientific">Platanthera guangdongensis</name>
    <dbReference type="NCBI Taxonomy" id="2320717"/>
    <lineage>
        <taxon>Eukaryota</taxon>
        <taxon>Viridiplantae</taxon>
        <taxon>Streptophyta</taxon>
        <taxon>Embryophyta</taxon>
        <taxon>Tracheophyta</taxon>
        <taxon>Spermatophyta</taxon>
        <taxon>Magnoliopsida</taxon>
        <taxon>Liliopsida</taxon>
        <taxon>Asparagales</taxon>
        <taxon>Orchidaceae</taxon>
        <taxon>Orchidoideae</taxon>
        <taxon>Orchideae</taxon>
        <taxon>Orchidinae</taxon>
        <taxon>Platanthera</taxon>
    </lineage>
</organism>
<reference evidence="2 3" key="1">
    <citation type="journal article" date="2022" name="Nat. Plants">
        <title>Genomes of leafy and leafless Platanthera orchids illuminate the evolution of mycoheterotrophy.</title>
        <authorList>
            <person name="Li M.H."/>
            <person name="Liu K.W."/>
            <person name="Li Z."/>
            <person name="Lu H.C."/>
            <person name="Ye Q.L."/>
            <person name="Zhang D."/>
            <person name="Wang J.Y."/>
            <person name="Li Y.F."/>
            <person name="Zhong Z.M."/>
            <person name="Liu X."/>
            <person name="Yu X."/>
            <person name="Liu D.K."/>
            <person name="Tu X.D."/>
            <person name="Liu B."/>
            <person name="Hao Y."/>
            <person name="Liao X.Y."/>
            <person name="Jiang Y.T."/>
            <person name="Sun W.H."/>
            <person name="Chen J."/>
            <person name="Chen Y.Q."/>
            <person name="Ai Y."/>
            <person name="Zhai J.W."/>
            <person name="Wu S.S."/>
            <person name="Zhou Z."/>
            <person name="Hsiao Y.Y."/>
            <person name="Wu W.L."/>
            <person name="Chen Y.Y."/>
            <person name="Lin Y.F."/>
            <person name="Hsu J.L."/>
            <person name="Li C.Y."/>
            <person name="Wang Z.W."/>
            <person name="Zhao X."/>
            <person name="Zhong W.Y."/>
            <person name="Ma X.K."/>
            <person name="Ma L."/>
            <person name="Huang J."/>
            <person name="Chen G.Z."/>
            <person name="Huang M.Z."/>
            <person name="Huang L."/>
            <person name="Peng D.H."/>
            <person name="Luo Y.B."/>
            <person name="Zou S.Q."/>
            <person name="Chen S.P."/>
            <person name="Lan S."/>
            <person name="Tsai W.C."/>
            <person name="Van de Peer Y."/>
            <person name="Liu Z.J."/>
        </authorList>
    </citation>
    <scope>NUCLEOTIDE SEQUENCE [LARGE SCALE GENOMIC DNA]</scope>
    <source>
        <strain evidence="2">Lor288</strain>
    </source>
</reference>
<dbReference type="EMBL" id="JBBWWR010000005">
    <property type="protein sequence ID" value="KAK8966498.1"/>
    <property type="molecule type" value="Genomic_DNA"/>
</dbReference>
<dbReference type="Proteomes" id="UP001412067">
    <property type="component" value="Unassembled WGS sequence"/>
</dbReference>
<evidence type="ECO:0000313" key="3">
    <source>
        <dbReference type="Proteomes" id="UP001412067"/>
    </source>
</evidence>
<evidence type="ECO:0000313" key="2">
    <source>
        <dbReference type="EMBL" id="KAK8966498.1"/>
    </source>
</evidence>
<sequence length="121" mass="13704">MYVMFNEVVASGDHAWAPNSRTNPSSPDNSEHDDELESLSTPNNITENPRDNVRSHESGGTSHRTKRRKFEKGKQSGIKTKHLGRYNIDQLVESTIRVGESISHPLKCLSLLILYMKQLRS</sequence>
<keyword evidence="3" id="KW-1185">Reference proteome</keyword>
<gene>
    <name evidence="2" type="ORF">KSP40_PGU006814</name>
</gene>
<accession>A0ABR2MR89</accession>
<feature type="compositionally biased region" description="Polar residues" evidence="1">
    <location>
        <begin position="38"/>
        <end position="47"/>
    </location>
</feature>
<evidence type="ECO:0000256" key="1">
    <source>
        <dbReference type="SAM" id="MobiDB-lite"/>
    </source>
</evidence>
<comment type="caution">
    <text evidence="2">The sequence shown here is derived from an EMBL/GenBank/DDBJ whole genome shotgun (WGS) entry which is preliminary data.</text>
</comment>
<feature type="compositionally biased region" description="Polar residues" evidence="1">
    <location>
        <begin position="19"/>
        <end position="28"/>
    </location>
</feature>
<protein>
    <submittedName>
        <fullName evidence="2">Uncharacterized protein</fullName>
    </submittedName>
</protein>
<proteinExistence type="predicted"/>
<feature type="region of interest" description="Disordered" evidence="1">
    <location>
        <begin position="12"/>
        <end position="78"/>
    </location>
</feature>